<organism evidence="10">
    <name type="scientific">mine drainage metagenome</name>
    <dbReference type="NCBI Taxonomy" id="410659"/>
    <lineage>
        <taxon>unclassified sequences</taxon>
        <taxon>metagenomes</taxon>
        <taxon>ecological metagenomes</taxon>
    </lineage>
</organism>
<evidence type="ECO:0000256" key="6">
    <source>
        <dbReference type="ARBA" id="ARBA00023010"/>
    </source>
</evidence>
<evidence type="ECO:0000256" key="5">
    <source>
        <dbReference type="ARBA" id="ARBA00022989"/>
    </source>
</evidence>
<dbReference type="Gene3D" id="1.20.5.3310">
    <property type="match status" value="1"/>
</dbReference>
<protein>
    <recommendedName>
        <fullName evidence="11">Sec-independent protein translocase protein TatA</fullName>
    </recommendedName>
</protein>
<comment type="subcellular location">
    <subcellularLocation>
        <location evidence="1">Membrane</location>
        <topology evidence="1">Single-pass membrane protein</topology>
    </subcellularLocation>
</comment>
<dbReference type="PRINTS" id="PR01506">
    <property type="entry name" value="TATBPROTEIN"/>
</dbReference>
<proteinExistence type="predicted"/>
<evidence type="ECO:0000256" key="7">
    <source>
        <dbReference type="ARBA" id="ARBA00023136"/>
    </source>
</evidence>
<dbReference type="AlphaFoldDB" id="E6QKI2"/>
<reference evidence="10" key="1">
    <citation type="submission" date="2009-10" db="EMBL/GenBank/DDBJ databases">
        <title>Diversity of trophic interactions inside an arsenic-rich microbial ecosystem.</title>
        <authorList>
            <person name="Bertin P.N."/>
            <person name="Heinrich-Salmeron A."/>
            <person name="Pelletier E."/>
            <person name="Goulhen-Chollet F."/>
            <person name="Arsene-Ploetze F."/>
            <person name="Gallien S."/>
            <person name="Calteau A."/>
            <person name="Vallenet D."/>
            <person name="Casiot C."/>
            <person name="Chane-Woon-Ming B."/>
            <person name="Giloteaux L."/>
            <person name="Barakat M."/>
            <person name="Bonnefoy V."/>
            <person name="Bruneel O."/>
            <person name="Chandler M."/>
            <person name="Cleiss J."/>
            <person name="Duran R."/>
            <person name="Elbaz-Poulichet F."/>
            <person name="Fonknechten N."/>
            <person name="Lauga B."/>
            <person name="Mornico D."/>
            <person name="Ortet P."/>
            <person name="Schaeffer C."/>
            <person name="Siguier P."/>
            <person name="Alexander Thil Smith A."/>
            <person name="Van Dorsselaer A."/>
            <person name="Weissenbach J."/>
            <person name="Medigue C."/>
            <person name="Le Paslier D."/>
        </authorList>
    </citation>
    <scope>NUCLEOTIDE SEQUENCE</scope>
</reference>
<keyword evidence="7 9" id="KW-0472">Membrane</keyword>
<accession>E6QKI2</accession>
<evidence type="ECO:0000256" key="9">
    <source>
        <dbReference type="SAM" id="Phobius"/>
    </source>
</evidence>
<dbReference type="Pfam" id="PF02416">
    <property type="entry name" value="TatA_B_E"/>
    <property type="match status" value="1"/>
</dbReference>
<keyword evidence="4" id="KW-0653">Protein transport</keyword>
<evidence type="ECO:0008006" key="11">
    <source>
        <dbReference type="Google" id="ProtNLM"/>
    </source>
</evidence>
<dbReference type="GO" id="GO:0015031">
    <property type="term" value="P:protein transport"/>
    <property type="evidence" value="ECO:0007669"/>
    <property type="project" value="UniProtKB-KW"/>
</dbReference>
<evidence type="ECO:0000256" key="3">
    <source>
        <dbReference type="ARBA" id="ARBA00022692"/>
    </source>
</evidence>
<dbReference type="EMBL" id="CABQ01000133">
    <property type="protein sequence ID" value="CBI07750.1"/>
    <property type="molecule type" value="Genomic_DNA"/>
</dbReference>
<feature type="transmembrane region" description="Helical" evidence="9">
    <location>
        <begin position="12"/>
        <end position="29"/>
    </location>
</feature>
<evidence type="ECO:0000256" key="1">
    <source>
        <dbReference type="ARBA" id="ARBA00004167"/>
    </source>
</evidence>
<comment type="caution">
    <text evidence="10">The sequence shown here is derived from an EMBL/GenBank/DDBJ whole genome shotgun (WGS) entry which is preliminary data.</text>
</comment>
<keyword evidence="6" id="KW-0811">Translocation</keyword>
<gene>
    <name evidence="10" type="ORF">CARN6_1130</name>
</gene>
<dbReference type="PANTHER" id="PTHR33162:SF1">
    <property type="entry name" value="SEC-INDEPENDENT PROTEIN TRANSLOCASE PROTEIN TATA, CHLOROPLASTIC"/>
    <property type="match status" value="1"/>
</dbReference>
<evidence type="ECO:0000256" key="2">
    <source>
        <dbReference type="ARBA" id="ARBA00022448"/>
    </source>
</evidence>
<keyword evidence="5 9" id="KW-1133">Transmembrane helix</keyword>
<sequence length="187" mass="20186">MLAPATVQTASIGIPDTMLLMLLALMVFGPRRLPEIGRQIGKLMYEFRKISNDFKYQMEEELRASEEIERQRKLSASTAPEATLHIPPPEPVFAAPALAESTDAPTPVAPPETQAESVEQASESAELRSEPRKFPSIQPPSQGEVVPRVFSGLIPEPIERTTADESATEAAVPDLHPGGNPAGGDHV</sequence>
<evidence type="ECO:0000313" key="10">
    <source>
        <dbReference type="EMBL" id="CBI07750.1"/>
    </source>
</evidence>
<dbReference type="InterPro" id="IPR003369">
    <property type="entry name" value="TatA/B/E"/>
</dbReference>
<feature type="compositionally biased region" description="Low complexity" evidence="8">
    <location>
        <begin position="112"/>
        <end position="124"/>
    </location>
</feature>
<feature type="region of interest" description="Disordered" evidence="8">
    <location>
        <begin position="159"/>
        <end position="187"/>
    </location>
</feature>
<keyword evidence="2" id="KW-0813">Transport</keyword>
<evidence type="ECO:0000256" key="8">
    <source>
        <dbReference type="SAM" id="MobiDB-lite"/>
    </source>
</evidence>
<dbReference type="PANTHER" id="PTHR33162">
    <property type="entry name" value="SEC-INDEPENDENT PROTEIN TRANSLOCASE PROTEIN TATA, CHLOROPLASTIC"/>
    <property type="match status" value="1"/>
</dbReference>
<dbReference type="GO" id="GO:0016020">
    <property type="term" value="C:membrane"/>
    <property type="evidence" value="ECO:0007669"/>
    <property type="project" value="UniProtKB-SubCell"/>
</dbReference>
<name>E6QKI2_9ZZZZ</name>
<feature type="region of interest" description="Disordered" evidence="8">
    <location>
        <begin position="78"/>
        <end position="146"/>
    </location>
</feature>
<evidence type="ECO:0000256" key="4">
    <source>
        <dbReference type="ARBA" id="ARBA00022927"/>
    </source>
</evidence>
<keyword evidence="3 9" id="KW-0812">Transmembrane</keyword>